<dbReference type="EMBL" id="JAHQIW010005185">
    <property type="protein sequence ID" value="KAJ1365126.1"/>
    <property type="molecule type" value="Genomic_DNA"/>
</dbReference>
<proteinExistence type="predicted"/>
<reference evidence="1" key="1">
    <citation type="submission" date="2021-06" db="EMBL/GenBank/DDBJ databases">
        <title>Parelaphostrongylus tenuis whole genome reference sequence.</title>
        <authorList>
            <person name="Garwood T.J."/>
            <person name="Larsen P.A."/>
            <person name="Fountain-Jones N.M."/>
            <person name="Garbe J.R."/>
            <person name="Macchietto M.G."/>
            <person name="Kania S.A."/>
            <person name="Gerhold R.W."/>
            <person name="Richards J.E."/>
            <person name="Wolf T.M."/>
        </authorList>
    </citation>
    <scope>NUCLEOTIDE SEQUENCE</scope>
    <source>
        <strain evidence="1">MNPRO001-30</strain>
        <tissue evidence="1">Meninges</tissue>
    </source>
</reference>
<protein>
    <submittedName>
        <fullName evidence="1">Uncharacterized protein</fullName>
    </submittedName>
</protein>
<sequence length="117" mass="12946">GHTATFRAVPCDVKSHSAIVPETSRVVRMKALVGTEMQEARHFRTKAQMPPSGTAAQATGATPLAYQRWSSMGYTSPIIDSTRFPRPHFTYSTPYRQEFNNDHGLDVCLMDNTSRGG</sequence>
<organism evidence="1 2">
    <name type="scientific">Parelaphostrongylus tenuis</name>
    <name type="common">Meningeal worm</name>
    <dbReference type="NCBI Taxonomy" id="148309"/>
    <lineage>
        <taxon>Eukaryota</taxon>
        <taxon>Metazoa</taxon>
        <taxon>Ecdysozoa</taxon>
        <taxon>Nematoda</taxon>
        <taxon>Chromadorea</taxon>
        <taxon>Rhabditida</taxon>
        <taxon>Rhabditina</taxon>
        <taxon>Rhabditomorpha</taxon>
        <taxon>Strongyloidea</taxon>
        <taxon>Metastrongylidae</taxon>
        <taxon>Parelaphostrongylus</taxon>
    </lineage>
</organism>
<evidence type="ECO:0000313" key="2">
    <source>
        <dbReference type="Proteomes" id="UP001196413"/>
    </source>
</evidence>
<feature type="non-terminal residue" evidence="1">
    <location>
        <position position="1"/>
    </location>
</feature>
<keyword evidence="2" id="KW-1185">Reference proteome</keyword>
<accession>A0AAD5QXR8</accession>
<comment type="caution">
    <text evidence="1">The sequence shown here is derived from an EMBL/GenBank/DDBJ whole genome shotgun (WGS) entry which is preliminary data.</text>
</comment>
<evidence type="ECO:0000313" key="1">
    <source>
        <dbReference type="EMBL" id="KAJ1365126.1"/>
    </source>
</evidence>
<dbReference type="Proteomes" id="UP001196413">
    <property type="component" value="Unassembled WGS sequence"/>
</dbReference>
<gene>
    <name evidence="1" type="ORF">KIN20_025352</name>
</gene>
<name>A0AAD5QXR8_PARTN</name>
<dbReference type="AlphaFoldDB" id="A0AAD5QXR8"/>